<organism evidence="13 14">
    <name type="scientific">Lithospermum erythrorhizon</name>
    <name type="common">Purple gromwell</name>
    <name type="synonym">Lithospermum officinale var. erythrorhizon</name>
    <dbReference type="NCBI Taxonomy" id="34254"/>
    <lineage>
        <taxon>Eukaryota</taxon>
        <taxon>Viridiplantae</taxon>
        <taxon>Streptophyta</taxon>
        <taxon>Embryophyta</taxon>
        <taxon>Tracheophyta</taxon>
        <taxon>Spermatophyta</taxon>
        <taxon>Magnoliopsida</taxon>
        <taxon>eudicotyledons</taxon>
        <taxon>Gunneridae</taxon>
        <taxon>Pentapetalae</taxon>
        <taxon>asterids</taxon>
        <taxon>lamiids</taxon>
        <taxon>Boraginales</taxon>
        <taxon>Boraginaceae</taxon>
        <taxon>Boraginoideae</taxon>
        <taxon>Lithospermeae</taxon>
        <taxon>Lithospermum</taxon>
    </lineage>
</organism>
<dbReference type="PANTHER" id="PTHR31052">
    <property type="entry name" value="COBRA-LIKE PROTEIN 7"/>
    <property type="match status" value="1"/>
</dbReference>
<keyword evidence="4" id="KW-0336">GPI-anchor</keyword>
<dbReference type="PANTHER" id="PTHR31052:SF2">
    <property type="entry name" value="COBRA-LIKE PROTEIN 10"/>
    <property type="match status" value="1"/>
</dbReference>
<feature type="chain" id="PRO_5043472556" description="COBRA C-terminal domain-containing protein" evidence="11">
    <location>
        <begin position="22"/>
        <end position="690"/>
    </location>
</feature>
<evidence type="ECO:0000256" key="11">
    <source>
        <dbReference type="SAM" id="SignalP"/>
    </source>
</evidence>
<keyword evidence="10" id="KW-1133">Transmembrane helix</keyword>
<evidence type="ECO:0000256" key="3">
    <source>
        <dbReference type="ARBA" id="ARBA00022475"/>
    </source>
</evidence>
<evidence type="ECO:0000313" key="14">
    <source>
        <dbReference type="Proteomes" id="UP001454036"/>
    </source>
</evidence>
<dbReference type="GO" id="GO:0005886">
    <property type="term" value="C:plasma membrane"/>
    <property type="evidence" value="ECO:0007669"/>
    <property type="project" value="UniProtKB-SubCell"/>
</dbReference>
<protein>
    <recommendedName>
        <fullName evidence="12">COBRA C-terminal domain-containing protein</fullName>
    </recommendedName>
</protein>
<dbReference type="InterPro" id="IPR006918">
    <property type="entry name" value="COBRA_pln"/>
</dbReference>
<feature type="domain" description="COBRA C-terminal" evidence="12">
    <location>
        <begin position="442"/>
        <end position="659"/>
    </location>
</feature>
<reference evidence="13 14" key="1">
    <citation type="submission" date="2024-01" db="EMBL/GenBank/DDBJ databases">
        <title>The complete chloroplast genome sequence of Lithospermum erythrorhizon: insights into the phylogenetic relationship among Boraginaceae species and the maternal lineages of purple gromwells.</title>
        <authorList>
            <person name="Okada T."/>
            <person name="Watanabe K."/>
        </authorList>
    </citation>
    <scope>NUCLEOTIDE SEQUENCE [LARGE SCALE GENOMIC DNA]</scope>
</reference>
<dbReference type="Pfam" id="PF25079">
    <property type="entry name" value="COB_C"/>
    <property type="match status" value="1"/>
</dbReference>
<evidence type="ECO:0000256" key="7">
    <source>
        <dbReference type="ARBA" id="ARBA00023180"/>
    </source>
</evidence>
<keyword evidence="7" id="KW-0325">Glycoprotein</keyword>
<gene>
    <name evidence="13" type="ORF">LIER_00170</name>
</gene>
<evidence type="ECO:0000256" key="6">
    <source>
        <dbReference type="ARBA" id="ARBA00023136"/>
    </source>
</evidence>
<dbReference type="EMBL" id="BAABME010000011">
    <property type="protein sequence ID" value="GAA0138418.1"/>
    <property type="molecule type" value="Genomic_DNA"/>
</dbReference>
<keyword evidence="3" id="KW-1003">Cell membrane</keyword>
<comment type="caution">
    <text evidence="13">The sequence shown here is derived from an EMBL/GenBank/DDBJ whole genome shotgun (WGS) entry which is preliminary data.</text>
</comment>
<comment type="similarity">
    <text evidence="2">Belongs to the COBRA family.</text>
</comment>
<keyword evidence="8" id="KW-0449">Lipoprotein</keyword>
<evidence type="ECO:0000256" key="8">
    <source>
        <dbReference type="ARBA" id="ARBA00023288"/>
    </source>
</evidence>
<evidence type="ECO:0000256" key="1">
    <source>
        <dbReference type="ARBA" id="ARBA00004609"/>
    </source>
</evidence>
<evidence type="ECO:0000256" key="4">
    <source>
        <dbReference type="ARBA" id="ARBA00022622"/>
    </source>
</evidence>
<evidence type="ECO:0000256" key="5">
    <source>
        <dbReference type="ARBA" id="ARBA00022729"/>
    </source>
</evidence>
<dbReference type="GO" id="GO:0098552">
    <property type="term" value="C:side of membrane"/>
    <property type="evidence" value="ECO:0007669"/>
    <property type="project" value="UniProtKB-KW"/>
</dbReference>
<keyword evidence="6 10" id="KW-0472">Membrane</keyword>
<proteinExistence type="inferred from homology"/>
<comment type="subcellular location">
    <subcellularLocation>
        <location evidence="1">Cell membrane</location>
        <topology evidence="1">Lipid-anchor</topology>
        <topology evidence="1">GPI-anchor</topology>
    </subcellularLocation>
</comment>
<dbReference type="GO" id="GO:0010215">
    <property type="term" value="P:cellulose microfibril organization"/>
    <property type="evidence" value="ECO:0007669"/>
    <property type="project" value="InterPro"/>
</dbReference>
<accession>A0AAV3NHL1</accession>
<keyword evidence="5 11" id="KW-0732">Signal</keyword>
<feature type="region of interest" description="Disordered" evidence="9">
    <location>
        <begin position="32"/>
        <end position="61"/>
    </location>
</feature>
<evidence type="ECO:0000313" key="13">
    <source>
        <dbReference type="EMBL" id="GAA0138418.1"/>
    </source>
</evidence>
<keyword evidence="14" id="KW-1185">Reference proteome</keyword>
<dbReference type="AlphaFoldDB" id="A0AAV3NHL1"/>
<feature type="transmembrane region" description="Helical" evidence="10">
    <location>
        <begin position="669"/>
        <end position="688"/>
    </location>
</feature>
<feature type="compositionally biased region" description="Low complexity" evidence="9">
    <location>
        <begin position="34"/>
        <end position="46"/>
    </location>
</feature>
<evidence type="ECO:0000256" key="10">
    <source>
        <dbReference type="SAM" id="Phobius"/>
    </source>
</evidence>
<feature type="signal peptide" evidence="11">
    <location>
        <begin position="1"/>
        <end position="21"/>
    </location>
</feature>
<evidence type="ECO:0000256" key="9">
    <source>
        <dbReference type="SAM" id="MobiDB-lite"/>
    </source>
</evidence>
<evidence type="ECO:0000256" key="2">
    <source>
        <dbReference type="ARBA" id="ARBA00005507"/>
    </source>
</evidence>
<dbReference type="InterPro" id="IPR056900">
    <property type="entry name" value="COB_C"/>
</dbReference>
<dbReference type="Proteomes" id="UP001454036">
    <property type="component" value="Unassembled WGS sequence"/>
</dbReference>
<sequence>MMKISTLSWVYLVLLILYCFSTNNKCLLTKAQDDTSTSTTSGGSSSDPPPAEEEPKPVSKEQENCNGIFLTYDFSSKEKLYPHLKNATAQPWSFMSTASIVNMGLYEVKAWQMFIGFQNGESLVSAEGATVVDVEGPPYKVGKNGTSIVGATKTDLKTAVDTAGDYEQMQAIINFKGTMFGGSQNSKPMPKSLKLQNDGFKCPAATKKGGQHMYVCCTRDPKVKLKNSNSKYMPRTYGDITLAYDVLQAYPSKYLAQVTMKNNHPLSRLDRWNLTWEWQKNEFIYSMKGASTHEKDVSVCIFGPQGKAYKDMDFSTVQSCEKKPIMFDLPPEKIKDEKIGNIPYCCTNGTFLPKQMNETKSQAMFQLEVMKLPPDAEDRVDISPPLSWKLNGQLNPTYKCSTPVKVDPSEFPDPNGLDATVSAVASWYVTCNMTTPKPQKAKCCVSFSAYYAASAVPCPTCACGCEDNLPKCDAKNEPLPVPPNALLVPFENRAVMAQQWWKLKHKKDNAPFPKKLPCPDNCGVSINYHLESDYKSGWAARLTLFNWGQLPFQDWFTAIQTKQGYLGYENVYSFNGSRMANSEYTKNIIFMQGLPGMNYLIPETNGTRPDKDPKIPGKQQSVISFAKKGTKVIDIPAGDGFPTKVFFNGEECAIPKTFPKKNGAIRSQIGLLPALVVALLTFMLMVPLNW</sequence>
<name>A0AAV3NHL1_LITER</name>
<dbReference type="Pfam" id="PF04833">
    <property type="entry name" value="COBRA"/>
    <property type="match status" value="1"/>
</dbReference>
<evidence type="ECO:0000259" key="12">
    <source>
        <dbReference type="Pfam" id="PF25079"/>
    </source>
</evidence>
<keyword evidence="10" id="KW-0812">Transmembrane</keyword>